<evidence type="ECO:0000313" key="2">
    <source>
        <dbReference type="EMBL" id="KAK8105128.1"/>
    </source>
</evidence>
<keyword evidence="3" id="KW-1185">Reference proteome</keyword>
<feature type="region of interest" description="Disordered" evidence="1">
    <location>
        <begin position="1"/>
        <end position="121"/>
    </location>
</feature>
<dbReference type="Proteomes" id="UP001392437">
    <property type="component" value="Unassembled WGS sequence"/>
</dbReference>
<reference evidence="2 3" key="1">
    <citation type="submission" date="2023-01" db="EMBL/GenBank/DDBJ databases">
        <title>Analysis of 21 Apiospora genomes using comparative genomics revels a genus with tremendous synthesis potential of carbohydrate active enzymes and secondary metabolites.</title>
        <authorList>
            <person name="Sorensen T."/>
        </authorList>
    </citation>
    <scope>NUCLEOTIDE SEQUENCE [LARGE SCALE GENOMIC DNA]</scope>
    <source>
        <strain evidence="2 3">CBS 117206</strain>
    </source>
</reference>
<dbReference type="EMBL" id="JAQQWP010000008">
    <property type="protein sequence ID" value="KAK8105128.1"/>
    <property type="molecule type" value="Genomic_DNA"/>
</dbReference>
<name>A0AAW0QRX1_9PEZI</name>
<comment type="caution">
    <text evidence="2">The sequence shown here is derived from an EMBL/GenBank/DDBJ whole genome shotgun (WGS) entry which is preliminary data.</text>
</comment>
<evidence type="ECO:0000256" key="1">
    <source>
        <dbReference type="SAM" id="MobiDB-lite"/>
    </source>
</evidence>
<dbReference type="AlphaFoldDB" id="A0AAW0QRX1"/>
<proteinExistence type="predicted"/>
<accession>A0AAW0QRX1</accession>
<feature type="compositionally biased region" description="Basic residues" evidence="1">
    <location>
        <begin position="39"/>
        <end position="70"/>
    </location>
</feature>
<organism evidence="2 3">
    <name type="scientific">Apiospora kogelbergensis</name>
    <dbReference type="NCBI Taxonomy" id="1337665"/>
    <lineage>
        <taxon>Eukaryota</taxon>
        <taxon>Fungi</taxon>
        <taxon>Dikarya</taxon>
        <taxon>Ascomycota</taxon>
        <taxon>Pezizomycotina</taxon>
        <taxon>Sordariomycetes</taxon>
        <taxon>Xylariomycetidae</taxon>
        <taxon>Amphisphaeriales</taxon>
        <taxon>Apiosporaceae</taxon>
        <taxon>Apiospora</taxon>
    </lineage>
</organism>
<evidence type="ECO:0000313" key="3">
    <source>
        <dbReference type="Proteomes" id="UP001392437"/>
    </source>
</evidence>
<feature type="compositionally biased region" description="Basic and acidic residues" evidence="1">
    <location>
        <begin position="71"/>
        <end position="81"/>
    </location>
</feature>
<gene>
    <name evidence="2" type="ORF">PG999_008487</name>
</gene>
<protein>
    <submittedName>
        <fullName evidence="2">Uncharacterized protein</fullName>
    </submittedName>
</protein>
<feature type="compositionally biased region" description="Polar residues" evidence="1">
    <location>
        <begin position="12"/>
        <end position="24"/>
    </location>
</feature>
<sequence>MYSSGEPAGESMLTTHRSSANNNDAVYGSKWGHEASPSKPHHNSSGHSGHHGSSKRSIKAKHKSKKGHKSTKSEAGKKQQQAEDLAGVGSQFDNDDYQYAMADDGTYDDDINLSPDYATGA</sequence>